<dbReference type="CDD" id="cd18808">
    <property type="entry name" value="SF1_C_Upf1"/>
    <property type="match status" value="1"/>
</dbReference>
<feature type="domain" description="DUF6469" evidence="8">
    <location>
        <begin position="112"/>
        <end position="199"/>
    </location>
</feature>
<organism evidence="9 10">
    <name type="scientific">Penstemon smallii</name>
    <dbReference type="NCBI Taxonomy" id="265156"/>
    <lineage>
        <taxon>Eukaryota</taxon>
        <taxon>Viridiplantae</taxon>
        <taxon>Streptophyta</taxon>
        <taxon>Embryophyta</taxon>
        <taxon>Tracheophyta</taxon>
        <taxon>Spermatophyta</taxon>
        <taxon>Magnoliopsida</taxon>
        <taxon>eudicotyledons</taxon>
        <taxon>Gunneridae</taxon>
        <taxon>Pentapetalae</taxon>
        <taxon>asterids</taxon>
        <taxon>lamiids</taxon>
        <taxon>Lamiales</taxon>
        <taxon>Plantaginaceae</taxon>
        <taxon>Cheloneae</taxon>
        <taxon>Penstemon</taxon>
    </lineage>
</organism>
<keyword evidence="1" id="KW-0547">Nucleotide-binding</keyword>
<name>A0ABD3TRR9_9LAMI</name>
<evidence type="ECO:0000259" key="6">
    <source>
        <dbReference type="Pfam" id="PF13086"/>
    </source>
</evidence>
<dbReference type="GO" id="GO:0004386">
    <property type="term" value="F:helicase activity"/>
    <property type="evidence" value="ECO:0007669"/>
    <property type="project" value="UniProtKB-KW"/>
</dbReference>
<feature type="domain" description="DNA2/NAM7 helicase helicase" evidence="6">
    <location>
        <begin position="250"/>
        <end position="506"/>
    </location>
</feature>
<dbReference type="Proteomes" id="UP001634393">
    <property type="component" value="Unassembled WGS sequence"/>
</dbReference>
<evidence type="ECO:0000313" key="10">
    <source>
        <dbReference type="Proteomes" id="UP001634393"/>
    </source>
</evidence>
<dbReference type="Gene3D" id="3.40.50.300">
    <property type="entry name" value="P-loop containing nucleotide triphosphate hydrolases"/>
    <property type="match status" value="2"/>
</dbReference>
<dbReference type="GO" id="GO:0005524">
    <property type="term" value="F:ATP binding"/>
    <property type="evidence" value="ECO:0007669"/>
    <property type="project" value="UniProtKB-KW"/>
</dbReference>
<dbReference type="PANTHER" id="PTHR10887:SF522">
    <property type="entry name" value="P-LOOP CONTAINING NUCLEOSIDE TRIPHOSPHATE HYDROLASES SUPERFAMILY PROTEIN"/>
    <property type="match status" value="1"/>
</dbReference>
<dbReference type="InterPro" id="IPR045055">
    <property type="entry name" value="DNA2/NAM7-like"/>
</dbReference>
<reference evidence="9 10" key="1">
    <citation type="submission" date="2024-12" db="EMBL/GenBank/DDBJ databases">
        <title>The unique morphological basis and parallel evolutionary history of personate flowers in Penstemon.</title>
        <authorList>
            <person name="Depatie T.H."/>
            <person name="Wessinger C.A."/>
        </authorList>
    </citation>
    <scope>NUCLEOTIDE SEQUENCE [LARGE SCALE GENOMIC DNA]</scope>
    <source>
        <strain evidence="9">WTNN_2</strain>
        <tissue evidence="9">Leaf</tissue>
    </source>
</reference>
<dbReference type="GO" id="GO:0016787">
    <property type="term" value="F:hydrolase activity"/>
    <property type="evidence" value="ECO:0007669"/>
    <property type="project" value="UniProtKB-KW"/>
</dbReference>
<dbReference type="PANTHER" id="PTHR10887">
    <property type="entry name" value="DNA2/NAM7 HELICASE FAMILY"/>
    <property type="match status" value="1"/>
</dbReference>
<dbReference type="Pfam" id="PF20073">
    <property type="entry name" value="DUF6469"/>
    <property type="match status" value="1"/>
</dbReference>
<dbReference type="GO" id="GO:0005694">
    <property type="term" value="C:chromosome"/>
    <property type="evidence" value="ECO:0007669"/>
    <property type="project" value="UniProtKB-ARBA"/>
</dbReference>
<feature type="domain" description="DNA2/NAM7 helicase-like C-terminal" evidence="7">
    <location>
        <begin position="683"/>
        <end position="880"/>
    </location>
</feature>
<dbReference type="Pfam" id="PF13086">
    <property type="entry name" value="AAA_11"/>
    <property type="match status" value="2"/>
</dbReference>
<dbReference type="SUPFAM" id="SSF52540">
    <property type="entry name" value="P-loop containing nucleoside triphosphate hydrolases"/>
    <property type="match status" value="1"/>
</dbReference>
<evidence type="ECO:0000256" key="3">
    <source>
        <dbReference type="ARBA" id="ARBA00022806"/>
    </source>
</evidence>
<evidence type="ECO:0000256" key="5">
    <source>
        <dbReference type="SAM" id="MobiDB-lite"/>
    </source>
</evidence>
<accession>A0ABD3TRR9</accession>
<dbReference type="InterPro" id="IPR041679">
    <property type="entry name" value="DNA2/NAM7-like_C"/>
</dbReference>
<evidence type="ECO:0000256" key="4">
    <source>
        <dbReference type="ARBA" id="ARBA00022840"/>
    </source>
</evidence>
<evidence type="ECO:0000256" key="2">
    <source>
        <dbReference type="ARBA" id="ARBA00022801"/>
    </source>
</evidence>
<dbReference type="EMBL" id="JBJXBP010000003">
    <property type="protein sequence ID" value="KAL3838758.1"/>
    <property type="molecule type" value="Genomic_DNA"/>
</dbReference>
<proteinExistence type="predicted"/>
<evidence type="ECO:0000313" key="9">
    <source>
        <dbReference type="EMBL" id="KAL3838758.1"/>
    </source>
</evidence>
<feature type="domain" description="DNA2/NAM7 helicase helicase" evidence="6">
    <location>
        <begin position="599"/>
        <end position="675"/>
    </location>
</feature>
<dbReference type="Pfam" id="PF13087">
    <property type="entry name" value="AAA_12"/>
    <property type="match status" value="1"/>
</dbReference>
<feature type="compositionally biased region" description="Basic and acidic residues" evidence="5">
    <location>
        <begin position="458"/>
        <end position="468"/>
    </location>
</feature>
<evidence type="ECO:0008006" key="11">
    <source>
        <dbReference type="Google" id="ProtNLM"/>
    </source>
</evidence>
<comment type="caution">
    <text evidence="9">The sequence shown here is derived from an EMBL/GenBank/DDBJ whole genome shotgun (WGS) entry which is preliminary data.</text>
</comment>
<dbReference type="InterPro" id="IPR047187">
    <property type="entry name" value="SF1_C_Upf1"/>
</dbReference>
<evidence type="ECO:0000259" key="8">
    <source>
        <dbReference type="Pfam" id="PF20073"/>
    </source>
</evidence>
<keyword evidence="3" id="KW-0347">Helicase</keyword>
<gene>
    <name evidence="9" type="ORF">ACJIZ3_023349</name>
</gene>
<keyword evidence="10" id="KW-1185">Reference proteome</keyword>
<dbReference type="InterPro" id="IPR027417">
    <property type="entry name" value="P-loop_NTPase"/>
</dbReference>
<keyword evidence="4" id="KW-0067">ATP-binding</keyword>
<dbReference type="InterPro" id="IPR045529">
    <property type="entry name" value="DUF6469"/>
</dbReference>
<dbReference type="FunFam" id="3.40.50.300:FF:000326">
    <property type="entry name" value="P-loop containing nucleoside triphosphate hydrolase"/>
    <property type="match status" value="1"/>
</dbReference>
<dbReference type="AlphaFoldDB" id="A0ABD3TRR9"/>
<evidence type="ECO:0000256" key="1">
    <source>
        <dbReference type="ARBA" id="ARBA00022741"/>
    </source>
</evidence>
<dbReference type="InterPro" id="IPR041677">
    <property type="entry name" value="DNA2/NAM7_AAA_11"/>
</dbReference>
<protein>
    <recommendedName>
        <fullName evidence="11">Helicase MAGATAMA 3</fullName>
    </recommendedName>
</protein>
<sequence length="1087" mass="123338">MKTRHTWMKKTKKKENKAQELIDFVFSWSIAEIMNEDLYKDKVNQIPKTFSSAENYLNSFISPIIEETHADLNSKFTTLFHAPSCEIYDVNCTAANDEELLYVVSLKPGGAYEPEYGDLIALTEVKPRGIDDLDRPKRPYTIALVKGMRKEDSDEIKILSSKPIMFEKQDKENGIEGDIVFAVYLTNLITNSRIWKALHPDMIGGNFDIINSVSRTNLSVEEELCSICSSNEIESLNVSKSREYINPLVLDNSQKHAVLNCIATRECHHKNTVKLIWGPPGTGKTKTISALVLALMKIKCRTLTCAPTNIAVIGVTKRLMSLLGGTLVCENYGLGDIVLFGNGERMKIDDHKDLFDVFLDNRVKVLAKCFAPPTGWNGSLLSMIGLLEDPEDQYLRFLIGKKAEILEESEKVDNNKEEKERSDLKSKKDNEGKNEIGMRKGKLKMAWKEVINHDLEEAKKKNLTDRERRKSKKDKNKNEKEEASGNSEKILCTFEEFFTKAFKKYEEQLMLCVAGLFTHMPTSHLPLEVVKKMIRVLEIIPTLRTFINSSKGSLRQELKGNEETLGTKHANNMSSIRLQCLEVLKSFHGSFSVPKYIEHYQIRSFCLTNAILIFCTASSSAKLYTEGSKPIELVIIDEAAQLKECESSIPLQLSGIRHVVLVGDEKQLPAMVQSKICEKSNFGRSLFERLVILGHSKHLLNVQYRMHPSISLFPNREFYEKKIKNGQNVIDRTYERRFLKGKIFGSYSFIDVNNGKEEFDDRYSKKNMVEVSVVAAIVSKLYQESAHSKQKVRVGCISPYKAQVHAIQERLGKTYSTDINDKFSVNVRSVDGFQGGEEDIIIISTVRCNGNGAVGFLSNCQRTNVALTRARYCLWIIGNGSTLLNSGSVWKKLVLDAKSRGCFFNAYEDKSLSLAISNALVELGQLNSLFSMDSILFKTSNWKRLKIHEDVVSILVKLSNGWRQLVKDDSLGHVEGPCSQLLEIYDVKGPIKLIWSIDIFRENSEDIQVIKIWEVVPRIEVPKLVNKLDAVFGNYMVNFMSRCLCKRIEGDLTLPMKWPVVTNRELSRQLSALSLGDEPRQSRSRYI</sequence>
<feature type="region of interest" description="Disordered" evidence="5">
    <location>
        <begin position="458"/>
        <end position="485"/>
    </location>
</feature>
<keyword evidence="2" id="KW-0378">Hydrolase</keyword>
<feature type="region of interest" description="Disordered" evidence="5">
    <location>
        <begin position="410"/>
        <end position="435"/>
    </location>
</feature>
<evidence type="ECO:0000259" key="7">
    <source>
        <dbReference type="Pfam" id="PF13087"/>
    </source>
</evidence>